<gene>
    <name evidence="1" type="ORF">ACHHYP_07565</name>
</gene>
<organism evidence="1 2">
    <name type="scientific">Achlya hypogyna</name>
    <name type="common">Oomycete</name>
    <name type="synonym">Protoachlya hypogyna</name>
    <dbReference type="NCBI Taxonomy" id="1202772"/>
    <lineage>
        <taxon>Eukaryota</taxon>
        <taxon>Sar</taxon>
        <taxon>Stramenopiles</taxon>
        <taxon>Oomycota</taxon>
        <taxon>Saprolegniomycetes</taxon>
        <taxon>Saprolegniales</taxon>
        <taxon>Achlyaceae</taxon>
        <taxon>Achlya</taxon>
    </lineage>
</organism>
<dbReference type="OrthoDB" id="5207264at2759"/>
<proteinExistence type="predicted"/>
<dbReference type="EMBL" id="JNBR01001410">
    <property type="protein sequence ID" value="OQR88083.1"/>
    <property type="molecule type" value="Genomic_DNA"/>
</dbReference>
<sequence>MDWFRVLFGFEEKGRSYAEVQAQFELVGKRQLRSRANGATFDIGTFECLSLAVLREHALGVGSTGQVRVSHVASNDVFLMHCDPSNHHAVFQAASQFNCLEFAHPRAKPENGVTIYALDMTQGPACAIAAGPATVFRNYLVPMRSNDANGCAIERAGQTGSCQINNLDDIEDLLGNEEHQYFHVVNGYTDATNQSLARLNTLLSTVAEDALCDALKIGVHWHAQVPFRARYKMRSADAPKQLVTQAYCSALSCGYSYASTKFWAPFARLVLKASYEAALWTAVINAAMTGCHKVYLTILGGGVFANEQSWIIDAIALAVNKCREFELDVIVVHYKRVDVKVVNELEKAMACLE</sequence>
<name>A0A1V9YR91_ACHHY</name>
<dbReference type="PANTHER" id="PTHR35609">
    <property type="entry name" value="MACRO DOMAIN-CONTAINING PROTEIN"/>
    <property type="match status" value="1"/>
</dbReference>
<evidence type="ECO:0008006" key="3">
    <source>
        <dbReference type="Google" id="ProtNLM"/>
    </source>
</evidence>
<comment type="caution">
    <text evidence="1">The sequence shown here is derived from an EMBL/GenBank/DDBJ whole genome shotgun (WGS) entry which is preliminary data.</text>
</comment>
<reference evidence="1 2" key="1">
    <citation type="journal article" date="2014" name="Genome Biol. Evol.">
        <title>The secreted proteins of Achlya hypogyna and Thraustotheca clavata identify the ancestral oomycete secretome and reveal gene acquisitions by horizontal gene transfer.</title>
        <authorList>
            <person name="Misner I."/>
            <person name="Blouin N."/>
            <person name="Leonard G."/>
            <person name="Richards T.A."/>
            <person name="Lane C.E."/>
        </authorList>
    </citation>
    <scope>NUCLEOTIDE SEQUENCE [LARGE SCALE GENOMIC DNA]</scope>
    <source>
        <strain evidence="1 2">ATCC 48635</strain>
    </source>
</reference>
<evidence type="ECO:0000313" key="1">
    <source>
        <dbReference type="EMBL" id="OQR88083.1"/>
    </source>
</evidence>
<keyword evidence="2" id="KW-1185">Reference proteome</keyword>
<protein>
    <recommendedName>
        <fullName evidence="3">Macro domain-containing protein</fullName>
    </recommendedName>
</protein>
<dbReference type="PANTHER" id="PTHR35609:SF1">
    <property type="entry name" value="MACRO DOMAIN-CONTAINING PROTEIN"/>
    <property type="match status" value="1"/>
</dbReference>
<dbReference type="AlphaFoldDB" id="A0A1V9YR91"/>
<evidence type="ECO:0000313" key="2">
    <source>
        <dbReference type="Proteomes" id="UP000243579"/>
    </source>
</evidence>
<dbReference type="Proteomes" id="UP000243579">
    <property type="component" value="Unassembled WGS sequence"/>
</dbReference>
<accession>A0A1V9YR91</accession>